<dbReference type="InterPro" id="IPR007278">
    <property type="entry name" value="DUF397"/>
</dbReference>
<proteinExistence type="predicted"/>
<protein>
    <submittedName>
        <fullName evidence="2">DUF397 domain-containing protein</fullName>
    </submittedName>
</protein>
<comment type="caution">
    <text evidence="2">The sequence shown here is derived from an EMBL/GenBank/DDBJ whole genome shotgun (WGS) entry which is preliminary data.</text>
</comment>
<evidence type="ECO:0000313" key="3">
    <source>
        <dbReference type="Proteomes" id="UP001501074"/>
    </source>
</evidence>
<feature type="domain" description="DUF397" evidence="1">
    <location>
        <begin position="7"/>
        <end position="61"/>
    </location>
</feature>
<dbReference type="EMBL" id="BAAAZO010000002">
    <property type="protein sequence ID" value="GAA3598379.1"/>
    <property type="molecule type" value="Genomic_DNA"/>
</dbReference>
<evidence type="ECO:0000259" key="1">
    <source>
        <dbReference type="Pfam" id="PF04149"/>
    </source>
</evidence>
<name>A0ABP6Z5V7_9ACTN</name>
<organism evidence="2 3">
    <name type="scientific">Kineosporia mesophila</name>
    <dbReference type="NCBI Taxonomy" id="566012"/>
    <lineage>
        <taxon>Bacteria</taxon>
        <taxon>Bacillati</taxon>
        <taxon>Actinomycetota</taxon>
        <taxon>Actinomycetes</taxon>
        <taxon>Kineosporiales</taxon>
        <taxon>Kineosporiaceae</taxon>
        <taxon>Kineosporia</taxon>
    </lineage>
</organism>
<sequence>MSTDDVTWIKATKSGNNGDCVELGASEGNASVVYLRDSKNKQGAVLALAPSEIAAFIDGAKKGEFDHLAL</sequence>
<dbReference type="Proteomes" id="UP001501074">
    <property type="component" value="Unassembled WGS sequence"/>
</dbReference>
<keyword evidence="3" id="KW-1185">Reference proteome</keyword>
<reference evidence="3" key="1">
    <citation type="journal article" date="2019" name="Int. J. Syst. Evol. Microbiol.">
        <title>The Global Catalogue of Microorganisms (GCM) 10K type strain sequencing project: providing services to taxonomists for standard genome sequencing and annotation.</title>
        <authorList>
            <consortium name="The Broad Institute Genomics Platform"/>
            <consortium name="The Broad Institute Genome Sequencing Center for Infectious Disease"/>
            <person name="Wu L."/>
            <person name="Ma J."/>
        </authorList>
    </citation>
    <scope>NUCLEOTIDE SEQUENCE [LARGE SCALE GENOMIC DNA]</scope>
    <source>
        <strain evidence="3">JCM 16902</strain>
    </source>
</reference>
<dbReference type="RefSeq" id="WP_231485963.1">
    <property type="nucleotide sequence ID" value="NZ_BAAAZO010000002.1"/>
</dbReference>
<dbReference type="Pfam" id="PF04149">
    <property type="entry name" value="DUF397"/>
    <property type="match status" value="1"/>
</dbReference>
<accession>A0ABP6Z5V7</accession>
<gene>
    <name evidence="2" type="ORF">GCM10022223_12140</name>
</gene>
<evidence type="ECO:0000313" key="2">
    <source>
        <dbReference type="EMBL" id="GAA3598379.1"/>
    </source>
</evidence>